<evidence type="ECO:0000313" key="2">
    <source>
        <dbReference type="EMBL" id="WDI33225.1"/>
    </source>
</evidence>
<dbReference type="EMBL" id="CP118166">
    <property type="protein sequence ID" value="WDI33225.1"/>
    <property type="molecule type" value="Genomic_DNA"/>
</dbReference>
<accession>A0AAE9ZLZ4</accession>
<proteinExistence type="predicted"/>
<dbReference type="InterPro" id="IPR027843">
    <property type="entry name" value="DUF4440"/>
</dbReference>
<gene>
    <name evidence="2" type="ORF">PUV54_08450</name>
</gene>
<dbReference type="Proteomes" id="UP001214043">
    <property type="component" value="Chromosome"/>
</dbReference>
<dbReference type="Gene3D" id="3.10.450.50">
    <property type="match status" value="1"/>
</dbReference>
<dbReference type="AlphaFoldDB" id="A0AAE9ZLZ4"/>
<evidence type="ECO:0000259" key="1">
    <source>
        <dbReference type="Pfam" id="PF14534"/>
    </source>
</evidence>
<organism evidence="2 3">
    <name type="scientific">Hyphococcus flavus</name>
    <dbReference type="NCBI Taxonomy" id="1866326"/>
    <lineage>
        <taxon>Bacteria</taxon>
        <taxon>Pseudomonadati</taxon>
        <taxon>Pseudomonadota</taxon>
        <taxon>Alphaproteobacteria</taxon>
        <taxon>Parvularculales</taxon>
        <taxon>Parvularculaceae</taxon>
        <taxon>Hyphococcus</taxon>
    </lineage>
</organism>
<dbReference type="KEGG" id="hfl:PUV54_08450"/>
<sequence length="177" mass="19312">MIEFGNPRLQLRGNGMNFSKTKTSTFGLAVSMAATASSCLASNQSDNLADTEKIKQLNREQQQELLLNKNAEPLERLAVDQYLVIAPGGRVETKAQAVVGVGSLDVRAVEFSQEQVIFYNDTAVLVGKIDIDGTMQPLGKFPPMKFMATFVRTEDGWKTLSRSMTPCAPIAIEHGVC</sequence>
<name>A0AAE9ZLZ4_9PROT</name>
<dbReference type="SUPFAM" id="SSF54427">
    <property type="entry name" value="NTF2-like"/>
    <property type="match status" value="1"/>
</dbReference>
<feature type="domain" description="DUF4440" evidence="1">
    <location>
        <begin position="60"/>
        <end position="158"/>
    </location>
</feature>
<dbReference type="InterPro" id="IPR032710">
    <property type="entry name" value="NTF2-like_dom_sf"/>
</dbReference>
<protein>
    <submittedName>
        <fullName evidence="2">Nuclear transport factor 2 family protein</fullName>
    </submittedName>
</protein>
<evidence type="ECO:0000313" key="3">
    <source>
        <dbReference type="Proteomes" id="UP001214043"/>
    </source>
</evidence>
<dbReference type="RefSeq" id="WP_274495197.1">
    <property type="nucleotide sequence ID" value="NZ_CP118166.1"/>
</dbReference>
<keyword evidence="3" id="KW-1185">Reference proteome</keyword>
<dbReference type="Pfam" id="PF14534">
    <property type="entry name" value="DUF4440"/>
    <property type="match status" value="1"/>
</dbReference>
<reference evidence="2" key="1">
    <citation type="submission" date="2023-02" db="EMBL/GenBank/DDBJ databases">
        <title>Genome sequence of Hyphococcus flavus.</title>
        <authorList>
            <person name="Rong J.-C."/>
            <person name="Zhao Q."/>
            <person name="Yi M."/>
            <person name="Wu J.-Y."/>
        </authorList>
    </citation>
    <scope>NUCLEOTIDE SEQUENCE</scope>
    <source>
        <strain evidence="2">MCCC 1K03223</strain>
    </source>
</reference>